<evidence type="ECO:0000256" key="2">
    <source>
        <dbReference type="SAM" id="MobiDB-lite"/>
    </source>
</evidence>
<keyword evidence="5" id="KW-1185">Reference proteome</keyword>
<dbReference type="InterPro" id="IPR036875">
    <property type="entry name" value="Znf_CCHC_sf"/>
</dbReference>
<evidence type="ECO:0000313" key="5">
    <source>
        <dbReference type="Proteomes" id="UP001151760"/>
    </source>
</evidence>
<organism evidence="4 5">
    <name type="scientific">Tanacetum coccineum</name>
    <dbReference type="NCBI Taxonomy" id="301880"/>
    <lineage>
        <taxon>Eukaryota</taxon>
        <taxon>Viridiplantae</taxon>
        <taxon>Streptophyta</taxon>
        <taxon>Embryophyta</taxon>
        <taxon>Tracheophyta</taxon>
        <taxon>Spermatophyta</taxon>
        <taxon>Magnoliopsida</taxon>
        <taxon>eudicotyledons</taxon>
        <taxon>Gunneridae</taxon>
        <taxon>Pentapetalae</taxon>
        <taxon>asterids</taxon>
        <taxon>campanulids</taxon>
        <taxon>Asterales</taxon>
        <taxon>Asteraceae</taxon>
        <taxon>Asteroideae</taxon>
        <taxon>Anthemideae</taxon>
        <taxon>Anthemidinae</taxon>
        <taxon>Tanacetum</taxon>
    </lineage>
</organism>
<accession>A0ABQ5BWU1</accession>
<reference evidence="4" key="1">
    <citation type="journal article" date="2022" name="Int. J. Mol. Sci.">
        <title>Draft Genome of Tanacetum Coccineum: Genomic Comparison of Closely Related Tanacetum-Family Plants.</title>
        <authorList>
            <person name="Yamashiro T."/>
            <person name="Shiraishi A."/>
            <person name="Nakayama K."/>
            <person name="Satake H."/>
        </authorList>
    </citation>
    <scope>NUCLEOTIDE SEQUENCE</scope>
</reference>
<feature type="compositionally biased region" description="Polar residues" evidence="2">
    <location>
        <begin position="506"/>
        <end position="526"/>
    </location>
</feature>
<keyword evidence="1" id="KW-0863">Zinc-finger</keyword>
<feature type="region of interest" description="Disordered" evidence="2">
    <location>
        <begin position="471"/>
        <end position="526"/>
    </location>
</feature>
<comment type="caution">
    <text evidence="4">The sequence shown here is derived from an EMBL/GenBank/DDBJ whole genome shotgun (WGS) entry which is preliminary data.</text>
</comment>
<keyword evidence="1" id="KW-0862">Zinc</keyword>
<sequence length="1028" mass="118259">MPVMRLDLQCSKEVVIYHGQVVLEDTSIEREKNRKWLNKTIDEGLYEFKEFTPSETEPPRMQKEEDLKGDDLKHYEADIEAIVERLMRGTVQNKVDMETRFNNEFDQFVAEPREALVSVYNCFAQLMNDLERNGIKFPSVTVNTKFLNCLQPEWLKYVTQVRLAKRLTEDSYDHFFDYLQQFEKLVNASRAKKLEKSHDPLALVAHTGFSSRTTSSYYVIHPSSVVDYDEDYQGDAVQNTSEDPLTSAMILLARAITQRFSNPRNNRLRTSSNTGNQAIVQADINDAENIQRTLQTTSSETASNVQCYNCSEKGHYARNCPKPRNDFLFVDALRMEEIKELSANICLMAKIQPTNFNSDEGTSYDSTFLSEVQTPPTSYVNPLFAKDTQEQKYPKQPKIINNTTGDDQIDSNIIFDEPSGDVNSGSVEYDNNVQDSYELEKLARNAYKEAEKQQIIAKKVQQNTVLTKQLESYKEKDDPHDDAPPEGENSAKRQKTSEHGTYVFGESSSGQANKSESGPSISGNQEQLDDFDFWTDSYATDDDKLPTEKVSQELVKEMSQTVDEAKLRKVVNEMLRRRYTSGDEHQYHIDQMQNFLKNDIVWESRKEILVSQQLKLPTPFIQSCQRDLNGSCLSWLIQIFLLKEGTQVMRNICCLYTSFLQLSFLRMTLKKGLQDGQKGVGEAKKEVYSNSKIVQVIKTYKELGHEHKFVTEIIARRANVFIKSTVIWERVHDFQLGVKSYQQKANLTAPTITFPGIEKYKMFSIIYEPVYGIINKNDKKEKRVMRHQEVHNLSKEDVEYLQLFEEEIEERLKHHDQMRRWKIFSVDLGGTAKVIMVYVMDRGIHVNVTCGVESNATTCGGSFNYKGRVYGPCDGFEERIWLRCSFEDLVSEPKFLIKMSPRRSEGEESEYSFFKGDGSSSDEWRDYGMASGDYKGPPVFDDDQYEDVIEEEKGFVDNYPNFQKDETNVSFSGVVLGVEEESMPVYDTDIEDAIENEEGFVRKRGFGEEEDNMEDVVVMANDLCSSKI</sequence>
<dbReference type="Gene3D" id="4.10.60.10">
    <property type="entry name" value="Zinc finger, CCHC-type"/>
    <property type="match status" value="1"/>
</dbReference>
<evidence type="ECO:0000259" key="3">
    <source>
        <dbReference type="PROSITE" id="PS50158"/>
    </source>
</evidence>
<feature type="compositionally biased region" description="Basic and acidic residues" evidence="2">
    <location>
        <begin position="471"/>
        <end position="498"/>
    </location>
</feature>
<dbReference type="EMBL" id="BQNB010013548">
    <property type="protein sequence ID" value="GJT17334.1"/>
    <property type="molecule type" value="Genomic_DNA"/>
</dbReference>
<proteinExistence type="predicted"/>
<keyword evidence="1" id="KW-0479">Metal-binding</keyword>
<reference evidence="4" key="2">
    <citation type="submission" date="2022-01" db="EMBL/GenBank/DDBJ databases">
        <authorList>
            <person name="Yamashiro T."/>
            <person name="Shiraishi A."/>
            <person name="Satake H."/>
            <person name="Nakayama K."/>
        </authorList>
    </citation>
    <scope>NUCLEOTIDE SEQUENCE</scope>
</reference>
<dbReference type="Proteomes" id="UP001151760">
    <property type="component" value="Unassembled WGS sequence"/>
</dbReference>
<dbReference type="PROSITE" id="PS50158">
    <property type="entry name" value="ZF_CCHC"/>
    <property type="match status" value="1"/>
</dbReference>
<gene>
    <name evidence="4" type="ORF">Tco_0876040</name>
</gene>
<dbReference type="SMART" id="SM00343">
    <property type="entry name" value="ZnF_C2HC"/>
    <property type="match status" value="1"/>
</dbReference>
<dbReference type="InterPro" id="IPR001878">
    <property type="entry name" value="Znf_CCHC"/>
</dbReference>
<name>A0ABQ5BWU1_9ASTR</name>
<evidence type="ECO:0000256" key="1">
    <source>
        <dbReference type="PROSITE-ProRule" id="PRU00047"/>
    </source>
</evidence>
<dbReference type="SUPFAM" id="SSF57756">
    <property type="entry name" value="Retrovirus zinc finger-like domains"/>
    <property type="match status" value="1"/>
</dbReference>
<feature type="domain" description="CCHC-type" evidence="3">
    <location>
        <begin position="307"/>
        <end position="322"/>
    </location>
</feature>
<dbReference type="Pfam" id="PF00098">
    <property type="entry name" value="zf-CCHC"/>
    <property type="match status" value="1"/>
</dbReference>
<evidence type="ECO:0000313" key="4">
    <source>
        <dbReference type="EMBL" id="GJT17334.1"/>
    </source>
</evidence>
<protein>
    <submittedName>
        <fullName evidence="4">Retrovirus-related pol polyprotein from transposon TNT 1-94</fullName>
    </submittedName>
</protein>